<keyword evidence="2" id="KW-1185">Reference proteome</keyword>
<evidence type="ECO:0000313" key="1">
    <source>
        <dbReference type="EMBL" id="QAZ69387.1"/>
    </source>
</evidence>
<sequence>MPRISPHFLELFDANGAPRGVLVSAELWERCKDAVLPPLTKALYVLDPAARPEPEVRPEPLQEWETLLAYWDFTYPPAYDVHCDCCGAKTEDWRADEPRKFRLRNANLGGLVTFQCAGCKALVLKKHFKKHLTVECKPYVDKG</sequence>
<dbReference type="EMBL" id="CP026538">
    <property type="protein sequence ID" value="QAZ69387.1"/>
    <property type="molecule type" value="Genomic_DNA"/>
</dbReference>
<reference evidence="1 2" key="1">
    <citation type="submission" date="2018-02" db="EMBL/GenBank/DDBJ databases">
        <title>Genome sequence of Desulfovibrio carbinolicus DSM 3852.</title>
        <authorList>
            <person name="Wilbanks E."/>
            <person name="Skennerton C.T."/>
            <person name="Orphan V.J."/>
        </authorList>
    </citation>
    <scope>NUCLEOTIDE SEQUENCE [LARGE SCALE GENOMIC DNA]</scope>
    <source>
        <strain evidence="1 2">DSM 3852</strain>
    </source>
</reference>
<dbReference type="AlphaFoldDB" id="A0A4P6HQ02"/>
<dbReference type="OrthoDB" id="5471202at2"/>
<name>A0A4P6HQ02_9BACT</name>
<organism evidence="1 2">
    <name type="scientific">Solidesulfovibrio carbinolicus</name>
    <dbReference type="NCBI Taxonomy" id="296842"/>
    <lineage>
        <taxon>Bacteria</taxon>
        <taxon>Pseudomonadati</taxon>
        <taxon>Thermodesulfobacteriota</taxon>
        <taxon>Desulfovibrionia</taxon>
        <taxon>Desulfovibrionales</taxon>
        <taxon>Desulfovibrionaceae</taxon>
        <taxon>Solidesulfovibrio</taxon>
    </lineage>
</organism>
<dbReference type="KEGG" id="dcb:C3Y92_00070"/>
<accession>A0A4P6HQ02</accession>
<evidence type="ECO:0000313" key="2">
    <source>
        <dbReference type="Proteomes" id="UP000293296"/>
    </source>
</evidence>
<proteinExistence type="predicted"/>
<protein>
    <submittedName>
        <fullName evidence="1">Uncharacterized protein</fullName>
    </submittedName>
</protein>
<dbReference type="Proteomes" id="UP000293296">
    <property type="component" value="Chromosome"/>
</dbReference>
<dbReference type="RefSeq" id="WP_129348332.1">
    <property type="nucleotide sequence ID" value="NZ_CP026538.1"/>
</dbReference>
<gene>
    <name evidence="1" type="ORF">C3Y92_00070</name>
</gene>